<dbReference type="Pfam" id="PF00440">
    <property type="entry name" value="TetR_N"/>
    <property type="match status" value="1"/>
</dbReference>
<dbReference type="PANTHER" id="PTHR30055">
    <property type="entry name" value="HTH-TYPE TRANSCRIPTIONAL REGULATOR RUTR"/>
    <property type="match status" value="1"/>
</dbReference>
<organism evidence="6 7">
    <name type="scientific">Phytohabitans rumicis</name>
    <dbReference type="NCBI Taxonomy" id="1076125"/>
    <lineage>
        <taxon>Bacteria</taxon>
        <taxon>Bacillati</taxon>
        <taxon>Actinomycetota</taxon>
        <taxon>Actinomycetes</taxon>
        <taxon>Micromonosporales</taxon>
        <taxon>Micromonosporaceae</taxon>
    </lineage>
</organism>
<evidence type="ECO:0000256" key="2">
    <source>
        <dbReference type="ARBA" id="ARBA00023125"/>
    </source>
</evidence>
<gene>
    <name evidence="6" type="ORF">Prum_083840</name>
</gene>
<dbReference type="Pfam" id="PF13305">
    <property type="entry name" value="TetR_C_33"/>
    <property type="match status" value="1"/>
</dbReference>
<dbReference type="RefSeq" id="WP_173081991.1">
    <property type="nucleotide sequence ID" value="NZ_BAABJB010000020.1"/>
</dbReference>
<feature type="DNA-binding region" description="H-T-H motif" evidence="4">
    <location>
        <begin position="32"/>
        <end position="51"/>
    </location>
</feature>
<dbReference type="SUPFAM" id="SSF46689">
    <property type="entry name" value="Homeodomain-like"/>
    <property type="match status" value="1"/>
</dbReference>
<keyword evidence="7" id="KW-1185">Reference proteome</keyword>
<keyword evidence="1" id="KW-0805">Transcription regulation</keyword>
<evidence type="ECO:0000256" key="3">
    <source>
        <dbReference type="ARBA" id="ARBA00023163"/>
    </source>
</evidence>
<comment type="caution">
    <text evidence="6">The sequence shown here is derived from an EMBL/GenBank/DDBJ whole genome shotgun (WGS) entry which is preliminary data.</text>
</comment>
<proteinExistence type="predicted"/>
<dbReference type="Gene3D" id="1.10.357.10">
    <property type="entry name" value="Tetracycline Repressor, domain 2"/>
    <property type="match status" value="1"/>
</dbReference>
<dbReference type="EMBL" id="BLPG01000001">
    <property type="protein sequence ID" value="GFJ94742.1"/>
    <property type="molecule type" value="Genomic_DNA"/>
</dbReference>
<dbReference type="AlphaFoldDB" id="A0A6V8LC22"/>
<evidence type="ECO:0000313" key="6">
    <source>
        <dbReference type="EMBL" id="GFJ94742.1"/>
    </source>
</evidence>
<evidence type="ECO:0000256" key="1">
    <source>
        <dbReference type="ARBA" id="ARBA00023015"/>
    </source>
</evidence>
<dbReference type="Proteomes" id="UP000482960">
    <property type="component" value="Unassembled WGS sequence"/>
</dbReference>
<feature type="domain" description="HTH tetR-type" evidence="5">
    <location>
        <begin position="9"/>
        <end position="69"/>
    </location>
</feature>
<dbReference type="PANTHER" id="PTHR30055:SF234">
    <property type="entry name" value="HTH-TYPE TRANSCRIPTIONAL REGULATOR BETI"/>
    <property type="match status" value="1"/>
</dbReference>
<dbReference type="GO" id="GO:0003700">
    <property type="term" value="F:DNA-binding transcription factor activity"/>
    <property type="evidence" value="ECO:0007669"/>
    <property type="project" value="TreeGrafter"/>
</dbReference>
<protein>
    <submittedName>
        <fullName evidence="6">TetR family transcriptional regulator</fullName>
    </submittedName>
</protein>
<keyword evidence="2 4" id="KW-0238">DNA-binding</keyword>
<evidence type="ECO:0000256" key="4">
    <source>
        <dbReference type="PROSITE-ProRule" id="PRU00335"/>
    </source>
</evidence>
<dbReference type="InterPro" id="IPR009057">
    <property type="entry name" value="Homeodomain-like_sf"/>
</dbReference>
<reference evidence="6 7" key="2">
    <citation type="submission" date="2020-03" db="EMBL/GenBank/DDBJ databases">
        <authorList>
            <person name="Ichikawa N."/>
            <person name="Kimura A."/>
            <person name="Kitahashi Y."/>
            <person name="Uohara A."/>
        </authorList>
    </citation>
    <scope>NUCLEOTIDE SEQUENCE [LARGE SCALE GENOMIC DNA]</scope>
    <source>
        <strain evidence="6 7">NBRC 108638</strain>
    </source>
</reference>
<evidence type="ECO:0000259" key="5">
    <source>
        <dbReference type="PROSITE" id="PS50977"/>
    </source>
</evidence>
<evidence type="ECO:0000313" key="7">
    <source>
        <dbReference type="Proteomes" id="UP000482960"/>
    </source>
</evidence>
<dbReference type="GO" id="GO:0000976">
    <property type="term" value="F:transcription cis-regulatory region binding"/>
    <property type="evidence" value="ECO:0007669"/>
    <property type="project" value="TreeGrafter"/>
</dbReference>
<dbReference type="InterPro" id="IPR050109">
    <property type="entry name" value="HTH-type_TetR-like_transc_reg"/>
</dbReference>
<dbReference type="PROSITE" id="PS50977">
    <property type="entry name" value="HTH_TETR_2"/>
    <property type="match status" value="1"/>
</dbReference>
<sequence>MATDVSASSELRDRFVAAGLEVLQEHGAAELTVRRVAEAAGSSTMGIYTRFGGRTGMLEAVYRRGFELLRDVLTAVPPGSPPDRIVALGRAYREFALANPALYALLFERPIAGFDPSPELRAEALAMNFTLLVDEVAAAGIPARWDPQRAAYLLWTAMHGIVSIELTHALRSPLPGWFLSTPEVGEQVLVEGVRAVLKGLSG</sequence>
<accession>A0A6V8LC22</accession>
<dbReference type="InterPro" id="IPR025996">
    <property type="entry name" value="MT1864/Rv1816-like_C"/>
</dbReference>
<dbReference type="InterPro" id="IPR001647">
    <property type="entry name" value="HTH_TetR"/>
</dbReference>
<reference evidence="6 7" key="1">
    <citation type="submission" date="2020-03" db="EMBL/GenBank/DDBJ databases">
        <title>Whole genome shotgun sequence of Phytohabitans rumicis NBRC 108638.</title>
        <authorList>
            <person name="Komaki H."/>
            <person name="Tamura T."/>
        </authorList>
    </citation>
    <scope>NUCLEOTIDE SEQUENCE [LARGE SCALE GENOMIC DNA]</scope>
    <source>
        <strain evidence="6 7">NBRC 108638</strain>
    </source>
</reference>
<name>A0A6V8LC22_9ACTN</name>
<dbReference type="InterPro" id="IPR036271">
    <property type="entry name" value="Tet_transcr_reg_TetR-rel_C_sf"/>
</dbReference>
<keyword evidence="3" id="KW-0804">Transcription</keyword>
<dbReference type="SUPFAM" id="SSF48498">
    <property type="entry name" value="Tetracyclin repressor-like, C-terminal domain"/>
    <property type="match status" value="1"/>
</dbReference>